<proteinExistence type="predicted"/>
<dbReference type="EMBL" id="QYAC01000002">
    <property type="protein sequence ID" value="MBL3678552.1"/>
    <property type="molecule type" value="Genomic_DNA"/>
</dbReference>
<keyword evidence="1" id="KW-1133">Transmembrane helix</keyword>
<dbReference type="InterPro" id="IPR016047">
    <property type="entry name" value="M23ase_b-sheet_dom"/>
</dbReference>
<gene>
    <name evidence="3" type="ORF">D3230_04475</name>
</gene>
<organism evidence="3 4">
    <name type="scientific">Leucobacter chromiireducens subsp. solipictus</name>
    <dbReference type="NCBI Taxonomy" id="398235"/>
    <lineage>
        <taxon>Bacteria</taxon>
        <taxon>Bacillati</taxon>
        <taxon>Actinomycetota</taxon>
        <taxon>Actinomycetes</taxon>
        <taxon>Micrococcales</taxon>
        <taxon>Microbacteriaceae</taxon>
        <taxon>Leucobacter</taxon>
    </lineage>
</organism>
<keyword evidence="1" id="KW-0472">Membrane</keyword>
<evidence type="ECO:0000259" key="2">
    <source>
        <dbReference type="Pfam" id="PF01551"/>
    </source>
</evidence>
<dbReference type="SUPFAM" id="SSF51261">
    <property type="entry name" value="Duplicated hybrid motif"/>
    <property type="match status" value="1"/>
</dbReference>
<dbReference type="RefSeq" id="WP_202343820.1">
    <property type="nucleotide sequence ID" value="NZ_BAAAPI010000008.1"/>
</dbReference>
<protein>
    <submittedName>
        <fullName evidence="3">M23 family metallopeptidase</fullName>
    </submittedName>
</protein>
<dbReference type="Proteomes" id="UP001645859">
    <property type="component" value="Unassembled WGS sequence"/>
</dbReference>
<reference evidence="3 4" key="1">
    <citation type="submission" date="2018-09" db="EMBL/GenBank/DDBJ databases">
        <title>Comparative genomics of Leucobacter spp.</title>
        <authorList>
            <person name="Reis A.C."/>
            <person name="Kolvenbach B.A."/>
            <person name="Corvini P.F.X."/>
            <person name="Nunes O.C."/>
        </authorList>
    </citation>
    <scope>NUCLEOTIDE SEQUENCE [LARGE SCALE GENOMIC DNA]</scope>
    <source>
        <strain evidence="3 4">TAN 31504</strain>
    </source>
</reference>
<comment type="caution">
    <text evidence="3">The sequence shown here is derived from an EMBL/GenBank/DDBJ whole genome shotgun (WGS) entry which is preliminary data.</text>
</comment>
<feature type="domain" description="M23ase beta-sheet core" evidence="2">
    <location>
        <begin position="93"/>
        <end position="202"/>
    </location>
</feature>
<dbReference type="InterPro" id="IPR011055">
    <property type="entry name" value="Dup_hybrid_motif"/>
</dbReference>
<keyword evidence="1" id="KW-0812">Transmembrane</keyword>
<evidence type="ECO:0000256" key="1">
    <source>
        <dbReference type="SAM" id="Phobius"/>
    </source>
</evidence>
<feature type="transmembrane region" description="Helical" evidence="1">
    <location>
        <begin position="20"/>
        <end position="44"/>
    </location>
</feature>
<sequence length="217" mass="22132">MAAPVAAKLLATGATRRRFLQLAGVAGFGAFGIAIFGGAGIAALGATLEGEGELTGPEVGPPSDDDGPLGANGWAWPSHMRGVSQGFHDGFSIDLVSETGGALYSPYDGVVMTAGGDGGGVPGVCMVNPSWWRGENSTVIIEHRFEGMTMYSSHNHVEAGSPAALGIIPGAVVRAGQTVARSGMSGCTSAPHTHFTLSSTARNFYPDINPYPFIGNP</sequence>
<name>A0ABS1SDD3_9MICO</name>
<dbReference type="Gene3D" id="2.70.70.10">
    <property type="entry name" value="Glucose Permease (Domain IIA)"/>
    <property type="match status" value="1"/>
</dbReference>
<dbReference type="Pfam" id="PF01551">
    <property type="entry name" value="Peptidase_M23"/>
    <property type="match status" value="1"/>
</dbReference>
<evidence type="ECO:0000313" key="3">
    <source>
        <dbReference type="EMBL" id="MBL3678552.1"/>
    </source>
</evidence>
<keyword evidence="4" id="KW-1185">Reference proteome</keyword>
<dbReference type="CDD" id="cd12797">
    <property type="entry name" value="M23_peptidase"/>
    <property type="match status" value="1"/>
</dbReference>
<evidence type="ECO:0000313" key="4">
    <source>
        <dbReference type="Proteomes" id="UP001645859"/>
    </source>
</evidence>
<accession>A0ABS1SDD3</accession>